<proteinExistence type="predicted"/>
<dbReference type="Proteomes" id="UP001302429">
    <property type="component" value="Chromosome"/>
</dbReference>
<reference evidence="2 3" key="1">
    <citation type="submission" date="2023-10" db="EMBL/GenBank/DDBJ databases">
        <title>Complete genome sequence of a Sphingomonadaceae bacterium.</title>
        <authorList>
            <person name="Yan C."/>
        </authorList>
    </citation>
    <scope>NUCLEOTIDE SEQUENCE [LARGE SCALE GENOMIC DNA]</scope>
    <source>
        <strain evidence="2 3">SCSIO 66989</strain>
    </source>
</reference>
<evidence type="ECO:0000259" key="1">
    <source>
        <dbReference type="Pfam" id="PF20795"/>
    </source>
</evidence>
<feature type="domain" description="DUF6841" evidence="1">
    <location>
        <begin position="24"/>
        <end position="156"/>
    </location>
</feature>
<dbReference type="InterPro" id="IPR049219">
    <property type="entry name" value="DUF6841"/>
</dbReference>
<gene>
    <name evidence="2" type="ORF">RB602_12595</name>
</gene>
<dbReference type="KEGG" id="acoa:RB602_12595"/>
<dbReference type="AlphaFoldDB" id="A0AA97F7H3"/>
<dbReference type="EMBL" id="CP136594">
    <property type="protein sequence ID" value="WOE74677.1"/>
    <property type="molecule type" value="Genomic_DNA"/>
</dbReference>
<name>A0AA97F7H3_9SPHN</name>
<sequence length="177" mass="19880">MAIDLARAMASTDVAPFDDAAICKELEHWFFEVYFNHWVEVGAGKRKDGPEFILEYWGTPMFVTNDQPALALWLLDGEDVIQFLAVQHEMLKAGGYSHTHVPDRKVRAYNNTGGAIEVIWSRRAPDESEIQRFVVHFECAKFDGKWKVVGVHSRATDAALDGDTIDGAWSAPVKQEA</sequence>
<evidence type="ECO:0000313" key="2">
    <source>
        <dbReference type="EMBL" id="WOE74677.1"/>
    </source>
</evidence>
<organism evidence="2 3">
    <name type="scientific">Alterisphingorhabdus coralli</name>
    <dbReference type="NCBI Taxonomy" id="3071408"/>
    <lineage>
        <taxon>Bacteria</taxon>
        <taxon>Pseudomonadati</taxon>
        <taxon>Pseudomonadota</taxon>
        <taxon>Alphaproteobacteria</taxon>
        <taxon>Sphingomonadales</taxon>
        <taxon>Sphingomonadaceae</taxon>
        <taxon>Alterisphingorhabdus (ex Yan et al. 2024)</taxon>
    </lineage>
</organism>
<keyword evidence="3" id="KW-1185">Reference proteome</keyword>
<evidence type="ECO:0000313" key="3">
    <source>
        <dbReference type="Proteomes" id="UP001302429"/>
    </source>
</evidence>
<dbReference type="RefSeq" id="WP_317080937.1">
    <property type="nucleotide sequence ID" value="NZ_CP136594.1"/>
</dbReference>
<accession>A0AA97F7H3</accession>
<dbReference type="Pfam" id="PF20795">
    <property type="entry name" value="DUF6841"/>
    <property type="match status" value="1"/>
</dbReference>
<protein>
    <recommendedName>
        <fullName evidence="1">DUF6841 domain-containing protein</fullName>
    </recommendedName>
</protein>